<gene>
    <name evidence="2" type="ORF">LY79DRAFT_150031</name>
</gene>
<evidence type="ECO:0000313" key="3">
    <source>
        <dbReference type="Proteomes" id="UP001230504"/>
    </source>
</evidence>
<dbReference type="GeneID" id="85435279"/>
<feature type="compositionally biased region" description="Low complexity" evidence="1">
    <location>
        <begin position="33"/>
        <end position="50"/>
    </location>
</feature>
<keyword evidence="3" id="KW-1185">Reference proteome</keyword>
<accession>A0AAD8VAY2</accession>
<feature type="region of interest" description="Disordered" evidence="1">
    <location>
        <begin position="27"/>
        <end position="50"/>
    </location>
</feature>
<reference evidence="2" key="1">
    <citation type="submission" date="2021-06" db="EMBL/GenBank/DDBJ databases">
        <title>Comparative genomics, transcriptomics and evolutionary studies reveal genomic signatures of adaptation to plant cell wall in hemibiotrophic fungi.</title>
        <authorList>
            <consortium name="DOE Joint Genome Institute"/>
            <person name="Baroncelli R."/>
            <person name="Diaz J.F."/>
            <person name="Benocci T."/>
            <person name="Peng M."/>
            <person name="Battaglia E."/>
            <person name="Haridas S."/>
            <person name="Andreopoulos W."/>
            <person name="Labutti K."/>
            <person name="Pangilinan J."/>
            <person name="Floch G.L."/>
            <person name="Makela M.R."/>
            <person name="Henrissat B."/>
            <person name="Grigoriev I.V."/>
            <person name="Crouch J.A."/>
            <person name="De Vries R.P."/>
            <person name="Sukno S.A."/>
            <person name="Thon M.R."/>
        </authorList>
    </citation>
    <scope>NUCLEOTIDE SEQUENCE</scope>
    <source>
        <strain evidence="2">CBS 125086</strain>
    </source>
</reference>
<sequence>MQTYETCRRWFLTETVIKTVVTQMRFIRPPGARQPRSPRTTRRPASTTKATRSPLVFTLYQGHDTMARLLKKPVCTTAPSPSCADDGNPEMRLVSRSCWASPPFTIGNCVLVPSSRCRVTDLVGVDDGANLQSSPSHINFARFPCKFPTDSEEHIRTRHRCQNWLARNRGSMVFDPPTGTRPLRLFAANVAILPCI</sequence>
<protein>
    <submittedName>
        <fullName evidence="2">Uncharacterized protein</fullName>
    </submittedName>
</protein>
<evidence type="ECO:0000313" key="2">
    <source>
        <dbReference type="EMBL" id="KAK1599734.1"/>
    </source>
</evidence>
<dbReference type="EMBL" id="JAHLJV010000002">
    <property type="protein sequence ID" value="KAK1599734.1"/>
    <property type="molecule type" value="Genomic_DNA"/>
</dbReference>
<organism evidence="2 3">
    <name type="scientific">Colletotrichum navitas</name>
    <dbReference type="NCBI Taxonomy" id="681940"/>
    <lineage>
        <taxon>Eukaryota</taxon>
        <taxon>Fungi</taxon>
        <taxon>Dikarya</taxon>
        <taxon>Ascomycota</taxon>
        <taxon>Pezizomycotina</taxon>
        <taxon>Sordariomycetes</taxon>
        <taxon>Hypocreomycetidae</taxon>
        <taxon>Glomerellales</taxon>
        <taxon>Glomerellaceae</taxon>
        <taxon>Colletotrichum</taxon>
        <taxon>Colletotrichum graminicola species complex</taxon>
    </lineage>
</organism>
<comment type="caution">
    <text evidence="2">The sequence shown here is derived from an EMBL/GenBank/DDBJ whole genome shotgun (WGS) entry which is preliminary data.</text>
</comment>
<name>A0AAD8VAY2_9PEZI</name>
<dbReference type="AlphaFoldDB" id="A0AAD8VAY2"/>
<proteinExistence type="predicted"/>
<dbReference type="Proteomes" id="UP001230504">
    <property type="component" value="Unassembled WGS sequence"/>
</dbReference>
<evidence type="ECO:0000256" key="1">
    <source>
        <dbReference type="SAM" id="MobiDB-lite"/>
    </source>
</evidence>
<dbReference type="RefSeq" id="XP_060420323.1">
    <property type="nucleotide sequence ID" value="XM_060551039.1"/>
</dbReference>